<sequence length="175" mass="19297">MAPDRDPLVVSHVIGDVVDAFTRSAALRVAFAGREVTNGCEFKPSAVANPPRVDIGGDSMRSLFTLVMVDPDAPSPSNPTSREYLHWLVTDIPGTTGASYGYEIVSYESPRPALGIHRIVFLLFRQSCRQAVYAPGWRQQFNTRDFAEVYDLGPPVAALYFNCQREAGSGGRRFR</sequence>
<dbReference type="InterPro" id="IPR036610">
    <property type="entry name" value="PEBP-like_sf"/>
</dbReference>
<dbReference type="FunFam" id="3.90.280.10:FF:000001">
    <property type="entry name" value="Terminal flower 1"/>
    <property type="match status" value="1"/>
</dbReference>
<evidence type="ECO:0000256" key="1">
    <source>
        <dbReference type="ARBA" id="ARBA00007091"/>
    </source>
</evidence>
<dbReference type="Proteomes" id="UP001189122">
    <property type="component" value="Unassembled WGS sequence"/>
</dbReference>
<dbReference type="InterPro" id="IPR001858">
    <property type="entry name" value="Phosphatidylethanolamine-bd_CS"/>
</dbReference>
<dbReference type="InterPro" id="IPR035810">
    <property type="entry name" value="PEBP_euk"/>
</dbReference>
<dbReference type="Pfam" id="PF01161">
    <property type="entry name" value="PBP"/>
    <property type="match status" value="1"/>
</dbReference>
<dbReference type="PANTHER" id="PTHR11362">
    <property type="entry name" value="PHOSPHATIDYLETHANOLAMINE-BINDING PROTEIN"/>
    <property type="match status" value="1"/>
</dbReference>
<proteinExistence type="inferred from homology"/>
<dbReference type="Gene3D" id="3.90.280.10">
    <property type="entry name" value="PEBP-like"/>
    <property type="match status" value="1"/>
</dbReference>
<dbReference type="AlphaFoldDB" id="A0A7I8ITK4"/>
<evidence type="ECO:0000313" key="3">
    <source>
        <dbReference type="Proteomes" id="UP001189122"/>
    </source>
</evidence>
<dbReference type="CDD" id="cd00866">
    <property type="entry name" value="PEBP_euk"/>
    <property type="match status" value="1"/>
</dbReference>
<name>A0A7I8ITK4_SPIIN</name>
<reference evidence="2 3" key="1">
    <citation type="submission" date="2019-12" db="EMBL/GenBank/DDBJ databases">
        <authorList>
            <person name="Scholz U."/>
            <person name="Mascher M."/>
            <person name="Fiebig A."/>
        </authorList>
    </citation>
    <scope>NUCLEOTIDE SEQUENCE</scope>
</reference>
<organism evidence="2">
    <name type="scientific">Spirodela intermedia</name>
    <name type="common">Intermediate duckweed</name>
    <dbReference type="NCBI Taxonomy" id="51605"/>
    <lineage>
        <taxon>Eukaryota</taxon>
        <taxon>Viridiplantae</taxon>
        <taxon>Streptophyta</taxon>
        <taxon>Embryophyta</taxon>
        <taxon>Tracheophyta</taxon>
        <taxon>Spermatophyta</taxon>
        <taxon>Magnoliopsida</taxon>
        <taxon>Liliopsida</taxon>
        <taxon>Araceae</taxon>
        <taxon>Lemnoideae</taxon>
        <taxon>Spirodela</taxon>
    </lineage>
</organism>
<dbReference type="PANTHER" id="PTHR11362:SF23">
    <property type="entry name" value="OS04G0488400 PROTEIN"/>
    <property type="match status" value="1"/>
</dbReference>
<evidence type="ECO:0000313" key="2">
    <source>
        <dbReference type="EMBL" id="CAA2621433.1"/>
    </source>
</evidence>
<keyword evidence="3" id="KW-1185">Reference proteome</keyword>
<dbReference type="EMBL" id="LR743593">
    <property type="protein sequence ID" value="CAA2621433.1"/>
    <property type="molecule type" value="Genomic_DNA"/>
</dbReference>
<dbReference type="PROSITE" id="PS01220">
    <property type="entry name" value="PBP"/>
    <property type="match status" value="1"/>
</dbReference>
<comment type="similarity">
    <text evidence="1">Belongs to the phosphatidylethanolamine-binding protein family.</text>
</comment>
<gene>
    <name evidence="2" type="ORF">SI7747_06007534</name>
</gene>
<dbReference type="SUPFAM" id="SSF49777">
    <property type="entry name" value="PEBP-like"/>
    <property type="match status" value="1"/>
</dbReference>
<dbReference type="InterPro" id="IPR008914">
    <property type="entry name" value="PEBP"/>
</dbReference>
<protein>
    <submittedName>
        <fullName evidence="2">Uncharacterized protein</fullName>
    </submittedName>
</protein>
<accession>A0A7I8ITK4</accession>
<dbReference type="EMBL" id="CACRZD030000006">
    <property type="protein sequence ID" value="CAA6661136.1"/>
    <property type="molecule type" value="Genomic_DNA"/>
</dbReference>